<dbReference type="Proteomes" id="UP001586593">
    <property type="component" value="Unassembled WGS sequence"/>
</dbReference>
<comment type="caution">
    <text evidence="2">The sequence shown here is derived from an EMBL/GenBank/DDBJ whole genome shotgun (WGS) entry which is preliminary data.</text>
</comment>
<proteinExistence type="predicted"/>
<dbReference type="EMBL" id="JAZHXJ010003414">
    <property type="protein sequence ID" value="KAL1835187.1"/>
    <property type="molecule type" value="Genomic_DNA"/>
</dbReference>
<keyword evidence="3" id="KW-1185">Reference proteome</keyword>
<evidence type="ECO:0000256" key="1">
    <source>
        <dbReference type="SAM" id="MobiDB-lite"/>
    </source>
</evidence>
<dbReference type="PANTHER" id="PTHR33048:SF42">
    <property type="entry name" value="INTEGRAL MEMBRANE PROTEIN"/>
    <property type="match status" value="1"/>
</dbReference>
<reference evidence="2 3" key="1">
    <citation type="journal article" date="2024" name="Commun. Biol.">
        <title>Comparative genomic analysis of thermophilic fungi reveals convergent evolutionary adaptations and gene losses.</title>
        <authorList>
            <person name="Steindorff A.S."/>
            <person name="Aguilar-Pontes M.V."/>
            <person name="Robinson A.J."/>
            <person name="Andreopoulos B."/>
            <person name="LaButti K."/>
            <person name="Kuo A."/>
            <person name="Mondo S."/>
            <person name="Riley R."/>
            <person name="Otillar R."/>
            <person name="Haridas S."/>
            <person name="Lipzen A."/>
            <person name="Grimwood J."/>
            <person name="Schmutz J."/>
            <person name="Clum A."/>
            <person name="Reid I.D."/>
            <person name="Moisan M.C."/>
            <person name="Butler G."/>
            <person name="Nguyen T.T.M."/>
            <person name="Dewar K."/>
            <person name="Conant G."/>
            <person name="Drula E."/>
            <person name="Henrissat B."/>
            <person name="Hansel C."/>
            <person name="Singer S."/>
            <person name="Hutchinson M.I."/>
            <person name="de Vries R.P."/>
            <person name="Natvig D.O."/>
            <person name="Powell A.J."/>
            <person name="Tsang A."/>
            <person name="Grigoriev I.V."/>
        </authorList>
    </citation>
    <scope>NUCLEOTIDE SEQUENCE [LARGE SCALE GENOMIC DNA]</scope>
    <source>
        <strain evidence="2 3">ATCC 24622</strain>
    </source>
</reference>
<name>A0ABR3V0R3_9PEZI</name>
<protein>
    <submittedName>
        <fullName evidence="2">Uncharacterized protein</fullName>
    </submittedName>
</protein>
<organism evidence="2 3">
    <name type="scientific">Phialemonium thermophilum</name>
    <dbReference type="NCBI Taxonomy" id="223376"/>
    <lineage>
        <taxon>Eukaryota</taxon>
        <taxon>Fungi</taxon>
        <taxon>Dikarya</taxon>
        <taxon>Ascomycota</taxon>
        <taxon>Pezizomycotina</taxon>
        <taxon>Sordariomycetes</taxon>
        <taxon>Sordariomycetidae</taxon>
        <taxon>Cephalothecales</taxon>
        <taxon>Cephalothecaceae</taxon>
        <taxon>Phialemonium</taxon>
    </lineage>
</organism>
<accession>A0ABR3V0R3</accession>
<sequence>MDVTLALLPWAILKHLTMNRKEKTAVSLAMSMGADALRYQRGHHGHHQGHADLEHRVPRHMWVRTQGGVSIYLVPCDSLLADDGVELVLWGSAEPAVTIVAASLPILRALLRPAAPHVPELETKPTFASTAERAADCSHADPSQSEAIGGVFRWDQTRWGKYGMPSTAGGRQKAKHPPRASTAQEDGRDTSCCWIYSFGWAKWLGKHVHVLWAGVTGGNMRSNAGSWEIAWDKGSPSCRLVFRIQVFWGLDIRLG</sequence>
<evidence type="ECO:0000313" key="2">
    <source>
        <dbReference type="EMBL" id="KAL1835187.1"/>
    </source>
</evidence>
<evidence type="ECO:0000313" key="3">
    <source>
        <dbReference type="Proteomes" id="UP001586593"/>
    </source>
</evidence>
<dbReference type="PANTHER" id="PTHR33048">
    <property type="entry name" value="PTH11-LIKE INTEGRAL MEMBRANE PROTEIN (AFU_ORTHOLOGUE AFUA_5G11245)"/>
    <property type="match status" value="1"/>
</dbReference>
<dbReference type="InterPro" id="IPR052337">
    <property type="entry name" value="SAT4-like"/>
</dbReference>
<gene>
    <name evidence="2" type="ORF">VTK73DRAFT_6084</name>
</gene>
<feature type="region of interest" description="Disordered" evidence="1">
    <location>
        <begin position="165"/>
        <end position="186"/>
    </location>
</feature>